<dbReference type="PANTHER" id="PTHR43050">
    <property type="entry name" value="SERINE / THREONINE RACEMASE FAMILY MEMBER"/>
    <property type="match status" value="1"/>
</dbReference>
<reference evidence="10 11" key="1">
    <citation type="submission" date="2016-10" db="EMBL/GenBank/DDBJ databases">
        <authorList>
            <person name="de Groot N.N."/>
        </authorList>
    </citation>
    <scope>NUCLEOTIDE SEQUENCE [LARGE SCALE GENOMIC DNA]</scope>
    <source>
        <strain evidence="10 11">CGMCC 1.11030</strain>
    </source>
</reference>
<dbReference type="GO" id="GO:0003941">
    <property type="term" value="F:L-serine ammonia-lyase activity"/>
    <property type="evidence" value="ECO:0007669"/>
    <property type="project" value="TreeGrafter"/>
</dbReference>
<dbReference type="PANTHER" id="PTHR43050:SF1">
    <property type="entry name" value="SERINE RACEMASE"/>
    <property type="match status" value="1"/>
</dbReference>
<dbReference type="PROSITE" id="PS00165">
    <property type="entry name" value="DEHYDRATASE_SER_THR"/>
    <property type="match status" value="1"/>
</dbReference>
<dbReference type="EMBL" id="FOQH01000004">
    <property type="protein sequence ID" value="SFI10898.1"/>
    <property type="molecule type" value="Genomic_DNA"/>
</dbReference>
<dbReference type="SUPFAM" id="SSF53686">
    <property type="entry name" value="Tryptophan synthase beta subunit-like PLP-dependent enzymes"/>
    <property type="match status" value="1"/>
</dbReference>
<evidence type="ECO:0000256" key="2">
    <source>
        <dbReference type="ARBA" id="ARBA00001933"/>
    </source>
</evidence>
<evidence type="ECO:0000313" key="10">
    <source>
        <dbReference type="EMBL" id="SFI10898.1"/>
    </source>
</evidence>
<evidence type="ECO:0000256" key="7">
    <source>
        <dbReference type="ARBA" id="ARBA00022898"/>
    </source>
</evidence>
<dbReference type="InterPro" id="IPR036052">
    <property type="entry name" value="TrpB-like_PALP_sf"/>
</dbReference>
<evidence type="ECO:0000256" key="5">
    <source>
        <dbReference type="ARBA" id="ARBA00010869"/>
    </source>
</evidence>
<keyword evidence="11" id="KW-1185">Reference proteome</keyword>
<evidence type="ECO:0000256" key="1">
    <source>
        <dbReference type="ARBA" id="ARBA00001913"/>
    </source>
</evidence>
<feature type="domain" description="Tryptophan synthase beta chain-like PALP" evidence="9">
    <location>
        <begin position="16"/>
        <end position="308"/>
    </location>
</feature>
<dbReference type="GO" id="GO:0000287">
    <property type="term" value="F:magnesium ion binding"/>
    <property type="evidence" value="ECO:0007669"/>
    <property type="project" value="TreeGrafter"/>
</dbReference>
<proteinExistence type="inferred from homology"/>
<sequence>MVDISDIRAAAERLAPVVRRTPLLESPFLNDLAGRRVLVKAECLQHTGSFKFRGAWSAISALDPETRARGVFAFSSGNHAQGVAYAAKLHGIPATILMPADAPKLKLANTAAYGAEVITYDRYSESREEIGARLAAERGLTLVRPYDEPMVIAGQGTVGLELAEQAAEAGVSAADVLVCTGGGGLASGVALALAAEAPGLRVRPAEPEGWNDWQVSLASGERTPAAGGRATLCDAIVTPAPGEITWPILSKLAGPGLAVSDDECLGAMAQAFERLKIVVEPGGAAALAAALHRGAEIEGDAVLVLATGGNVDRDVFLRALQTAAG</sequence>
<dbReference type="AlphaFoldDB" id="A0A1I3FI30"/>
<evidence type="ECO:0000256" key="6">
    <source>
        <dbReference type="ARBA" id="ARBA00022842"/>
    </source>
</evidence>
<protein>
    <submittedName>
        <fullName evidence="10">Threonine dehydratase</fullName>
    </submittedName>
</protein>
<dbReference type="RefSeq" id="WP_218160996.1">
    <property type="nucleotide sequence ID" value="NZ_FOQH01000004.1"/>
</dbReference>
<dbReference type="CDD" id="cd01562">
    <property type="entry name" value="Thr-dehyd"/>
    <property type="match status" value="1"/>
</dbReference>
<keyword evidence="8" id="KW-0456">Lyase</keyword>
<dbReference type="InterPro" id="IPR001926">
    <property type="entry name" value="TrpB-like_PALP"/>
</dbReference>
<keyword evidence="7" id="KW-0663">Pyridoxal phosphate</keyword>
<comment type="cofactor">
    <cofactor evidence="4">
        <name>Mg(2+)</name>
        <dbReference type="ChEBI" id="CHEBI:18420"/>
    </cofactor>
</comment>
<evidence type="ECO:0000256" key="4">
    <source>
        <dbReference type="ARBA" id="ARBA00001946"/>
    </source>
</evidence>
<comment type="cofactor">
    <cofactor evidence="2">
        <name>pyridoxal 5'-phosphate</name>
        <dbReference type="ChEBI" id="CHEBI:597326"/>
    </cofactor>
</comment>
<comment type="cofactor">
    <cofactor evidence="1">
        <name>Ca(2+)</name>
        <dbReference type="ChEBI" id="CHEBI:29108"/>
    </cofactor>
</comment>
<dbReference type="GO" id="GO:0030170">
    <property type="term" value="F:pyridoxal phosphate binding"/>
    <property type="evidence" value="ECO:0007669"/>
    <property type="project" value="InterPro"/>
</dbReference>
<evidence type="ECO:0000259" key="9">
    <source>
        <dbReference type="Pfam" id="PF00291"/>
    </source>
</evidence>
<comment type="similarity">
    <text evidence="5">Belongs to the serine/threonine dehydratase family.</text>
</comment>
<evidence type="ECO:0000313" key="11">
    <source>
        <dbReference type="Proteomes" id="UP000199377"/>
    </source>
</evidence>
<dbReference type="GO" id="GO:0005524">
    <property type="term" value="F:ATP binding"/>
    <property type="evidence" value="ECO:0007669"/>
    <property type="project" value="TreeGrafter"/>
</dbReference>
<dbReference type="GO" id="GO:0018114">
    <property type="term" value="F:threonine racemase activity"/>
    <property type="evidence" value="ECO:0007669"/>
    <property type="project" value="TreeGrafter"/>
</dbReference>
<keyword evidence="6" id="KW-0460">Magnesium</keyword>
<dbReference type="Proteomes" id="UP000199377">
    <property type="component" value="Unassembled WGS sequence"/>
</dbReference>
<comment type="cofactor">
    <cofactor evidence="3">
        <name>Mn(2+)</name>
        <dbReference type="ChEBI" id="CHEBI:29035"/>
    </cofactor>
</comment>
<evidence type="ECO:0000256" key="8">
    <source>
        <dbReference type="ARBA" id="ARBA00023239"/>
    </source>
</evidence>
<dbReference type="STRING" id="1114924.SAMN05216258_104301"/>
<dbReference type="GO" id="GO:0030378">
    <property type="term" value="F:serine racemase activity"/>
    <property type="evidence" value="ECO:0007669"/>
    <property type="project" value="TreeGrafter"/>
</dbReference>
<evidence type="ECO:0000256" key="3">
    <source>
        <dbReference type="ARBA" id="ARBA00001936"/>
    </source>
</evidence>
<dbReference type="GO" id="GO:0070179">
    <property type="term" value="P:D-serine biosynthetic process"/>
    <property type="evidence" value="ECO:0007669"/>
    <property type="project" value="TreeGrafter"/>
</dbReference>
<gene>
    <name evidence="10" type="ORF">SAMN05216258_104301</name>
</gene>
<dbReference type="Gene3D" id="3.40.50.1100">
    <property type="match status" value="2"/>
</dbReference>
<dbReference type="FunFam" id="3.40.50.1100:FF:000005">
    <property type="entry name" value="Threonine dehydratase catabolic"/>
    <property type="match status" value="1"/>
</dbReference>
<organism evidence="10 11">
    <name type="scientific">Albimonas pacifica</name>
    <dbReference type="NCBI Taxonomy" id="1114924"/>
    <lineage>
        <taxon>Bacteria</taxon>
        <taxon>Pseudomonadati</taxon>
        <taxon>Pseudomonadota</taxon>
        <taxon>Alphaproteobacteria</taxon>
        <taxon>Rhodobacterales</taxon>
        <taxon>Paracoccaceae</taxon>
        <taxon>Albimonas</taxon>
    </lineage>
</organism>
<dbReference type="InterPro" id="IPR000634">
    <property type="entry name" value="Ser/Thr_deHydtase_PyrdxlP-BS"/>
</dbReference>
<accession>A0A1I3FI30</accession>
<name>A0A1I3FI30_9RHOB</name>
<dbReference type="Pfam" id="PF00291">
    <property type="entry name" value="PALP"/>
    <property type="match status" value="1"/>
</dbReference>